<dbReference type="InterPro" id="IPR011044">
    <property type="entry name" value="Quino_amine_DH_bsu"/>
</dbReference>
<dbReference type="AlphaFoldDB" id="A0AA87URX8"/>
<feature type="signal peptide" evidence="2">
    <location>
        <begin position="1"/>
        <end position="29"/>
    </location>
</feature>
<accession>A0AA87URX8</accession>
<feature type="chain" id="PRO_5041675642" description="Secreted protein" evidence="2">
    <location>
        <begin position="30"/>
        <end position="413"/>
    </location>
</feature>
<protein>
    <recommendedName>
        <fullName evidence="5">Secreted protein</fullName>
    </recommendedName>
</protein>
<dbReference type="PROSITE" id="PS51318">
    <property type="entry name" value="TAT"/>
    <property type="match status" value="1"/>
</dbReference>
<evidence type="ECO:0000256" key="2">
    <source>
        <dbReference type="SAM" id="SignalP"/>
    </source>
</evidence>
<sequence>MHHSITRPGATRRRAAALGIATAAAVALAGCTAAAPGSSSDEPSAPQTPAATAEAGPRLTLAYDGGIAVLDAETLEPVADLPLEGFNRLNTAGDGQHVYVTTAGGFQVLDTGADGGEPALTDRLFEATTPGHVVRHEGRTVLFDDGTGTFVAFDTDALLDSEGLPELESHESEAAHHGVAVELSDGTILATIGDSESRSGVRVLDDHGHETARFEECPSVHGEGVAADEAVLFGCEDGVLVYADGAFTKLESPDAFGRVGNAYVTEESPIAVVDYKDDPDAEGSLLHSLAFADTSALEEHPHLHVLPLPDGVSYTWRGVARDSAGDAWLLGTDGALHRVDVAAEQLAESHPVIEPWEGPAEWQEAHPALLIDGDAAIVTEPATNSVHRIDLATGEVLATGTIAGAPNELALAG</sequence>
<keyword evidence="2" id="KW-0732">Signal</keyword>
<evidence type="ECO:0000256" key="1">
    <source>
        <dbReference type="SAM" id="MobiDB-lite"/>
    </source>
</evidence>
<feature type="compositionally biased region" description="Polar residues" evidence="1">
    <location>
        <begin position="38"/>
        <end position="50"/>
    </location>
</feature>
<dbReference type="Proteomes" id="UP000321749">
    <property type="component" value="Unassembled WGS sequence"/>
</dbReference>
<organism evidence="3 4">
    <name type="scientific">Agrococcus baldri</name>
    <dbReference type="NCBI Taxonomy" id="153730"/>
    <lineage>
        <taxon>Bacteria</taxon>
        <taxon>Bacillati</taxon>
        <taxon>Actinomycetota</taxon>
        <taxon>Actinomycetes</taxon>
        <taxon>Micrococcales</taxon>
        <taxon>Microbacteriaceae</taxon>
        <taxon>Agrococcus</taxon>
    </lineage>
</organism>
<dbReference type="NCBIfam" id="NF038015">
    <property type="entry name" value="AztD"/>
    <property type="match status" value="1"/>
</dbReference>
<name>A0AA87URX8_9MICO</name>
<feature type="region of interest" description="Disordered" evidence="1">
    <location>
        <begin position="33"/>
        <end position="55"/>
    </location>
</feature>
<dbReference type="RefSeq" id="WP_146794757.1">
    <property type="nucleotide sequence ID" value="NZ_BJUU01000010.1"/>
</dbReference>
<evidence type="ECO:0000313" key="4">
    <source>
        <dbReference type="Proteomes" id="UP000321749"/>
    </source>
</evidence>
<evidence type="ECO:0008006" key="5">
    <source>
        <dbReference type="Google" id="ProtNLM"/>
    </source>
</evidence>
<dbReference type="EMBL" id="BJUU01000010">
    <property type="protein sequence ID" value="GEK80461.1"/>
    <property type="molecule type" value="Genomic_DNA"/>
</dbReference>
<proteinExistence type="predicted"/>
<evidence type="ECO:0000313" key="3">
    <source>
        <dbReference type="EMBL" id="GEK80461.1"/>
    </source>
</evidence>
<dbReference type="InterPro" id="IPR006311">
    <property type="entry name" value="TAT_signal"/>
</dbReference>
<dbReference type="SUPFAM" id="SSF50969">
    <property type="entry name" value="YVTN repeat-like/Quinoprotein amine dehydrogenase"/>
    <property type="match status" value="1"/>
</dbReference>
<dbReference type="InterPro" id="IPR047697">
    <property type="entry name" value="AztD-like"/>
</dbReference>
<keyword evidence="4" id="KW-1185">Reference proteome</keyword>
<comment type="caution">
    <text evidence="3">The sequence shown here is derived from an EMBL/GenBank/DDBJ whole genome shotgun (WGS) entry which is preliminary data.</text>
</comment>
<dbReference type="PROSITE" id="PS51257">
    <property type="entry name" value="PROKAR_LIPOPROTEIN"/>
    <property type="match status" value="1"/>
</dbReference>
<gene>
    <name evidence="3" type="ORF">ABA31_18120</name>
</gene>
<reference evidence="3 4" key="1">
    <citation type="submission" date="2019-07" db="EMBL/GenBank/DDBJ databases">
        <title>Whole genome shotgun sequence of Agrococcus baldri NBRC 103055.</title>
        <authorList>
            <person name="Hosoyama A."/>
            <person name="Uohara A."/>
            <person name="Ohji S."/>
            <person name="Ichikawa N."/>
        </authorList>
    </citation>
    <scope>NUCLEOTIDE SEQUENCE [LARGE SCALE GENOMIC DNA]</scope>
    <source>
        <strain evidence="3 4">NBRC 103055</strain>
    </source>
</reference>